<evidence type="ECO:0000313" key="9">
    <source>
        <dbReference type="EMBL" id="KAG0139734.1"/>
    </source>
</evidence>
<keyword evidence="8" id="KW-0029">Amino-acid transport</keyword>
<feature type="transmembrane region" description="Helical" evidence="8">
    <location>
        <begin position="250"/>
        <end position="269"/>
    </location>
</feature>
<organism evidence="9 10">
    <name type="scientific">Cronartium quercuum f. sp. fusiforme G11</name>
    <dbReference type="NCBI Taxonomy" id="708437"/>
    <lineage>
        <taxon>Eukaryota</taxon>
        <taxon>Fungi</taxon>
        <taxon>Dikarya</taxon>
        <taxon>Basidiomycota</taxon>
        <taxon>Pucciniomycotina</taxon>
        <taxon>Pucciniomycetes</taxon>
        <taxon>Pucciniales</taxon>
        <taxon>Coleosporiaceae</taxon>
        <taxon>Cronartium</taxon>
    </lineage>
</organism>
<protein>
    <recommendedName>
        <fullName evidence="8">Autophagy-related protein</fullName>
    </recommendedName>
</protein>
<accession>A0A9P6T5U4</accession>
<dbReference type="Gene3D" id="1.20.1250.20">
    <property type="entry name" value="MFS general substrate transporter like domains"/>
    <property type="match status" value="1"/>
</dbReference>
<feature type="transmembrane region" description="Helical" evidence="8">
    <location>
        <begin position="338"/>
        <end position="362"/>
    </location>
</feature>
<reference evidence="9" key="1">
    <citation type="submission" date="2013-11" db="EMBL/GenBank/DDBJ databases">
        <title>Genome sequence of the fusiform rust pathogen reveals effectors for host alternation and coevolution with pine.</title>
        <authorList>
            <consortium name="DOE Joint Genome Institute"/>
            <person name="Smith K."/>
            <person name="Pendleton A."/>
            <person name="Kubisiak T."/>
            <person name="Anderson C."/>
            <person name="Salamov A."/>
            <person name="Aerts A."/>
            <person name="Riley R."/>
            <person name="Clum A."/>
            <person name="Lindquist E."/>
            <person name="Ence D."/>
            <person name="Campbell M."/>
            <person name="Kronenberg Z."/>
            <person name="Feau N."/>
            <person name="Dhillon B."/>
            <person name="Hamelin R."/>
            <person name="Burleigh J."/>
            <person name="Smith J."/>
            <person name="Yandell M."/>
            <person name="Nelson C."/>
            <person name="Grigoriev I."/>
            <person name="Davis J."/>
        </authorList>
    </citation>
    <scope>NUCLEOTIDE SEQUENCE</scope>
    <source>
        <strain evidence="9">G11</strain>
    </source>
</reference>
<comment type="function">
    <text evidence="8">Vacuolar effluxer which mediate the efflux of amino acids resulting from autophagic degradation. The release of autophagic amino acids allows the maintenance of protein synthesis and viability during nitrogen starvation.</text>
</comment>
<feature type="transmembrane region" description="Helical" evidence="8">
    <location>
        <begin position="499"/>
        <end position="522"/>
    </location>
</feature>
<evidence type="ECO:0000256" key="7">
    <source>
        <dbReference type="ARBA" id="ARBA00023136"/>
    </source>
</evidence>
<comment type="subcellular location">
    <subcellularLocation>
        <location evidence="1 8">Vacuole membrane</location>
        <topology evidence="1 8">Multi-pass membrane protein</topology>
    </subcellularLocation>
</comment>
<keyword evidence="4 8" id="KW-0812">Transmembrane</keyword>
<dbReference type="AlphaFoldDB" id="A0A9P6T5U4"/>
<dbReference type="InterPro" id="IPR024671">
    <property type="entry name" value="Atg22-like"/>
</dbReference>
<gene>
    <name evidence="9" type="ORF">CROQUDRAFT_54301</name>
</gene>
<dbReference type="GO" id="GO:0005774">
    <property type="term" value="C:vacuolar membrane"/>
    <property type="evidence" value="ECO:0007669"/>
    <property type="project" value="UniProtKB-SubCell"/>
</dbReference>
<dbReference type="Pfam" id="PF11700">
    <property type="entry name" value="ATG22"/>
    <property type="match status" value="1"/>
</dbReference>
<dbReference type="GO" id="GO:0006914">
    <property type="term" value="P:autophagy"/>
    <property type="evidence" value="ECO:0007669"/>
    <property type="project" value="UniProtKB-KW"/>
</dbReference>
<dbReference type="PANTHER" id="PTHR23519">
    <property type="entry name" value="AUTOPHAGY-RELATED PROTEIN 22"/>
    <property type="match status" value="1"/>
</dbReference>
<evidence type="ECO:0000313" key="10">
    <source>
        <dbReference type="Proteomes" id="UP000886653"/>
    </source>
</evidence>
<keyword evidence="8" id="KW-0926">Vacuole</keyword>
<evidence type="ECO:0000256" key="6">
    <source>
        <dbReference type="ARBA" id="ARBA00023006"/>
    </source>
</evidence>
<evidence type="ECO:0000256" key="2">
    <source>
        <dbReference type="ARBA" id="ARBA00006978"/>
    </source>
</evidence>
<dbReference type="PANTHER" id="PTHR23519:SF1">
    <property type="entry name" value="AUTOPHAGY-RELATED PROTEIN 22"/>
    <property type="match status" value="1"/>
</dbReference>
<dbReference type="InterPro" id="IPR050495">
    <property type="entry name" value="ATG22/LtaA_families"/>
</dbReference>
<comment type="similarity">
    <text evidence="2 8">Belongs to the ATG22 family.</text>
</comment>
<keyword evidence="10" id="KW-1185">Reference proteome</keyword>
<keyword evidence="6 8" id="KW-0072">Autophagy</keyword>
<feature type="transmembrane region" description="Helical" evidence="8">
    <location>
        <begin position="130"/>
        <end position="149"/>
    </location>
</feature>
<sequence length="566" mass="62563">MKPSKTTSFKDISDELELEEEAEDGLSISVPMLPRADRNIQTITNHFGGPHYRHLWGFYCYSMASEIYSIAALSLFMPITLEQFARDNGYLFPLHQERCDVSSGSKKTQSSIPTICEVHLLGRWFDTSSFPLYVVSISVAIQAVLVCSLGDAADHLIFAAIGSVAGVSLLVFDSSSSLWPLIVISAIISNVSLGGSLVCLNSFIPSLSKNQPEVIRAQEALQLTDEPSDELEDKYHILLSNTISKLSAKGVSLGFGAGIIALIISLIPITIRNGDTNSLRWAIGASAIWWAIFTVPAAIWLPPSNWRTRMSFNEIFDPQKSWSQFSKMLQARNRLKHTFYYLMAWFLLSDAFSTITSTAIVFGKTSLNMPSSHLILIGIITPATGILGALLAPIVQDKIPYCTGINGGLKMFKLIIGATLSTEWEMYLLAGLFGTLSHILLNNLYQYESLNNIGEAHFFFFFEISGMTLFSKGTLYGAFQSYARSLFAELIPPMQEAKWYALFSITDKSSSFFGPFIVGLIADYTHNIRFGFLFILIILLGSIPLLGLVEMNTGKVEAELYGHETN</sequence>
<feature type="transmembrane region" description="Helical" evidence="8">
    <location>
        <begin position="414"/>
        <end position="436"/>
    </location>
</feature>
<keyword evidence="3 8" id="KW-0813">Transport</keyword>
<comment type="caution">
    <text evidence="9">The sequence shown here is derived from an EMBL/GenBank/DDBJ whole genome shotgun (WGS) entry which is preliminary data.</text>
</comment>
<feature type="transmembrane region" description="Helical" evidence="8">
    <location>
        <begin position="178"/>
        <end position="200"/>
    </location>
</feature>
<proteinExistence type="inferred from homology"/>
<feature type="transmembrane region" description="Helical" evidence="8">
    <location>
        <begin position="528"/>
        <end position="549"/>
    </location>
</feature>
<feature type="transmembrane region" description="Helical" evidence="8">
    <location>
        <begin position="281"/>
        <end position="301"/>
    </location>
</feature>
<keyword evidence="7 8" id="KW-0472">Membrane</keyword>
<keyword evidence="5 8" id="KW-1133">Transmembrane helix</keyword>
<dbReference type="SUPFAM" id="SSF103473">
    <property type="entry name" value="MFS general substrate transporter"/>
    <property type="match status" value="1"/>
</dbReference>
<dbReference type="GO" id="GO:0032974">
    <property type="term" value="P:amino acid transmembrane export from vacuole"/>
    <property type="evidence" value="ECO:0007669"/>
    <property type="project" value="TreeGrafter"/>
</dbReference>
<feature type="transmembrane region" description="Helical" evidence="8">
    <location>
        <begin position="58"/>
        <end position="81"/>
    </location>
</feature>
<evidence type="ECO:0000256" key="5">
    <source>
        <dbReference type="ARBA" id="ARBA00022989"/>
    </source>
</evidence>
<dbReference type="InterPro" id="IPR036259">
    <property type="entry name" value="MFS_trans_sf"/>
</dbReference>
<dbReference type="Proteomes" id="UP000886653">
    <property type="component" value="Unassembled WGS sequence"/>
</dbReference>
<feature type="transmembrane region" description="Helical" evidence="8">
    <location>
        <begin position="456"/>
        <end position="479"/>
    </location>
</feature>
<evidence type="ECO:0000256" key="4">
    <source>
        <dbReference type="ARBA" id="ARBA00022692"/>
    </source>
</evidence>
<dbReference type="OrthoDB" id="192733at2759"/>
<evidence type="ECO:0000256" key="1">
    <source>
        <dbReference type="ARBA" id="ARBA00004128"/>
    </source>
</evidence>
<evidence type="ECO:0000256" key="8">
    <source>
        <dbReference type="RuleBase" id="RU363073"/>
    </source>
</evidence>
<dbReference type="EMBL" id="MU167530">
    <property type="protein sequence ID" value="KAG0139734.1"/>
    <property type="molecule type" value="Genomic_DNA"/>
</dbReference>
<evidence type="ECO:0000256" key="3">
    <source>
        <dbReference type="ARBA" id="ARBA00022448"/>
    </source>
</evidence>
<feature type="transmembrane region" description="Helical" evidence="8">
    <location>
        <begin position="156"/>
        <end position="172"/>
    </location>
</feature>
<name>A0A9P6T5U4_9BASI</name>
<feature type="transmembrane region" description="Helical" evidence="8">
    <location>
        <begin position="374"/>
        <end position="394"/>
    </location>
</feature>